<accession>I0YUR6</accession>
<dbReference type="Proteomes" id="UP000007264">
    <property type="component" value="Unassembled WGS sequence"/>
</dbReference>
<evidence type="ECO:0000313" key="1">
    <source>
        <dbReference type="EMBL" id="EIE22135.1"/>
    </source>
</evidence>
<dbReference type="GeneID" id="17040121"/>
<evidence type="ECO:0000313" key="2">
    <source>
        <dbReference type="Proteomes" id="UP000007264"/>
    </source>
</evidence>
<keyword evidence="2" id="KW-1185">Reference proteome</keyword>
<gene>
    <name evidence="1" type="ORF">COCSUDRAFT_55832</name>
</gene>
<reference evidence="1 2" key="1">
    <citation type="journal article" date="2012" name="Genome Biol.">
        <title>The genome of the polar eukaryotic microalga coccomyxa subellipsoidea reveals traits of cold adaptation.</title>
        <authorList>
            <person name="Blanc G."/>
            <person name="Agarkova I."/>
            <person name="Grimwood J."/>
            <person name="Kuo A."/>
            <person name="Brueggeman A."/>
            <person name="Dunigan D."/>
            <person name="Gurnon J."/>
            <person name="Ladunga I."/>
            <person name="Lindquist E."/>
            <person name="Lucas S."/>
            <person name="Pangilinan J."/>
            <person name="Proschold T."/>
            <person name="Salamov A."/>
            <person name="Schmutz J."/>
            <person name="Weeks D."/>
            <person name="Yamada T."/>
            <person name="Claverie J.M."/>
            <person name="Grigoriev I."/>
            <person name="Van Etten J."/>
            <person name="Lomsadze A."/>
            <person name="Borodovsky M."/>
        </authorList>
    </citation>
    <scope>NUCLEOTIDE SEQUENCE [LARGE SCALE GENOMIC DNA]</scope>
    <source>
        <strain evidence="1 2">C-169</strain>
    </source>
</reference>
<proteinExistence type="predicted"/>
<dbReference type="OrthoDB" id="541922at2759"/>
<comment type="caution">
    <text evidence="1">The sequence shown here is derived from an EMBL/GenBank/DDBJ whole genome shotgun (WGS) entry which is preliminary data.</text>
</comment>
<protein>
    <submittedName>
        <fullName evidence="1">Uncharacterized protein</fullName>
    </submittedName>
</protein>
<organism evidence="1 2">
    <name type="scientific">Coccomyxa subellipsoidea (strain C-169)</name>
    <name type="common">Green microalga</name>
    <dbReference type="NCBI Taxonomy" id="574566"/>
    <lineage>
        <taxon>Eukaryota</taxon>
        <taxon>Viridiplantae</taxon>
        <taxon>Chlorophyta</taxon>
        <taxon>core chlorophytes</taxon>
        <taxon>Trebouxiophyceae</taxon>
        <taxon>Trebouxiophyceae incertae sedis</taxon>
        <taxon>Coccomyxaceae</taxon>
        <taxon>Coccomyxa</taxon>
        <taxon>Coccomyxa subellipsoidea</taxon>
    </lineage>
</organism>
<name>I0YUR6_COCSC</name>
<dbReference type="AlphaFoldDB" id="I0YUR6"/>
<dbReference type="EMBL" id="AGSI01000010">
    <property type="protein sequence ID" value="EIE22135.1"/>
    <property type="molecule type" value="Genomic_DNA"/>
</dbReference>
<dbReference type="KEGG" id="csl:COCSUDRAFT_55832"/>
<sequence length="354" mass="37942">MLEEVCFKRQDGAADPLYHVSDGWVDLREVAHLLQGSTEGSIGLPMQMNTCDLVSLNTEHRKMRLSQLRSITGREGTPSDPFILKFFNSPNQRSGAAAQQIKDTSVQRAAAIAQPPLKQLPSLNRLEEFLFGPLGANSKLPLNEDPSVTAGFVADNGAAGQLARLLSHSIEWQPNVGGEALTADAVNQILINTLQGIDRLVEAERSLGITVRRKWGGHGGQLQVGENLPDGQLLGGCGPALLSLWEERGCEHTLKEAAADLAAKAPAHVSDGVPYLVCFAVAGTQLQFYAVRNGIPSASPKPLGRVFDLGEITERAWAVLAAANMYRLLACFGGSSNPSPNKQADQLAHAMTRL</sequence>
<dbReference type="RefSeq" id="XP_005646679.1">
    <property type="nucleotide sequence ID" value="XM_005646622.1"/>
</dbReference>